<evidence type="ECO:0000313" key="1">
    <source>
        <dbReference type="EMBL" id="QBZ54307.1"/>
    </source>
</evidence>
<name>A0A4P7MVZ7_PYROR</name>
<organism evidence="1 2">
    <name type="scientific">Pyricularia oryzae</name>
    <name type="common">Rice blast fungus</name>
    <name type="synonym">Magnaporthe oryzae</name>
    <dbReference type="NCBI Taxonomy" id="318829"/>
    <lineage>
        <taxon>Eukaryota</taxon>
        <taxon>Fungi</taxon>
        <taxon>Dikarya</taxon>
        <taxon>Ascomycota</taxon>
        <taxon>Pezizomycotina</taxon>
        <taxon>Sordariomycetes</taxon>
        <taxon>Sordariomycetidae</taxon>
        <taxon>Magnaporthales</taxon>
        <taxon>Pyriculariaceae</taxon>
        <taxon>Pyricularia</taxon>
    </lineage>
</organism>
<dbReference type="AlphaFoldDB" id="A0A4P7MVZ7"/>
<proteinExistence type="predicted"/>
<reference evidence="1 2" key="1">
    <citation type="journal article" date="2019" name="Mol. Biol. Evol.">
        <title>Blast fungal genomes show frequent chromosomal changes, gene gains and losses, and effector gene turnover.</title>
        <authorList>
            <person name="Gomez Luciano L.B."/>
            <person name="Jason Tsai I."/>
            <person name="Chuma I."/>
            <person name="Tosa Y."/>
            <person name="Chen Y.H."/>
            <person name="Li J.Y."/>
            <person name="Li M.Y."/>
            <person name="Jade Lu M.Y."/>
            <person name="Nakayashiki H."/>
            <person name="Li W.H."/>
        </authorList>
    </citation>
    <scope>NUCLEOTIDE SEQUENCE [LARGE SCALE GENOMIC DNA]</scope>
    <source>
        <strain evidence="1">MZ5-1-6</strain>
    </source>
</reference>
<protein>
    <submittedName>
        <fullName evidence="1">Uncharacterized protein</fullName>
    </submittedName>
</protein>
<evidence type="ECO:0000313" key="2">
    <source>
        <dbReference type="Proteomes" id="UP000294847"/>
    </source>
</evidence>
<dbReference type="EMBL" id="CP034204">
    <property type="protein sequence ID" value="QBZ54307.1"/>
    <property type="molecule type" value="Genomic_DNA"/>
</dbReference>
<accession>A0A4P7MVZ7</accession>
<sequence length="248" mass="27181">MPRSKSHYFRRFFRGLPGKHLRHGATHITAFQQKLISQELGPLNIMQINTFLLTAGFIALGSADSSSRTFTSAGTANKGFVIPENLPEGFCTATMDGTAELAGPIIDPEPVVVARTSFHPSLLQWKMLYFGYDCADHAKMDPDATDRAVASVRTEFGTSFGHYNAIANGGGGQRIAAFYCRFSGFGSCGDHLRFRYESIARVCGKHTAGLSDWWVDSKSQFAIGYLPVNPGEAICGRTRDTRSRRADL</sequence>
<dbReference type="Proteomes" id="UP000294847">
    <property type="component" value="Chromosome 1"/>
</dbReference>
<gene>
    <name evidence="1" type="ORF">PoMZ_10003</name>
</gene>